<dbReference type="InterPro" id="IPR020904">
    <property type="entry name" value="Sc_DH/Rdtase_CS"/>
</dbReference>
<keyword evidence="5" id="KW-1185">Reference proteome</keyword>
<dbReference type="CDD" id="cd05233">
    <property type="entry name" value="SDR_c"/>
    <property type="match status" value="1"/>
</dbReference>
<dbReference type="PRINTS" id="PR00081">
    <property type="entry name" value="GDHRDH"/>
</dbReference>
<dbReference type="AlphaFoldDB" id="A0A9X2VLA7"/>
<dbReference type="RefSeq" id="WP_259624286.1">
    <property type="nucleotide sequence ID" value="NZ_JANYMP010000008.1"/>
</dbReference>
<comment type="similarity">
    <text evidence="1">Belongs to the short-chain dehydrogenases/reductases (SDR) family.</text>
</comment>
<gene>
    <name evidence="4" type="ORF">NZH93_18090</name>
</gene>
<evidence type="ECO:0000259" key="3">
    <source>
        <dbReference type="SMART" id="SM00822"/>
    </source>
</evidence>
<dbReference type="GO" id="GO:0016491">
    <property type="term" value="F:oxidoreductase activity"/>
    <property type="evidence" value="ECO:0007669"/>
    <property type="project" value="UniProtKB-KW"/>
</dbReference>
<organism evidence="4 5">
    <name type="scientific">Umezawaea endophytica</name>
    <dbReference type="NCBI Taxonomy" id="1654476"/>
    <lineage>
        <taxon>Bacteria</taxon>
        <taxon>Bacillati</taxon>
        <taxon>Actinomycetota</taxon>
        <taxon>Actinomycetes</taxon>
        <taxon>Pseudonocardiales</taxon>
        <taxon>Pseudonocardiaceae</taxon>
        <taxon>Umezawaea</taxon>
    </lineage>
</organism>
<dbReference type="PROSITE" id="PS00061">
    <property type="entry name" value="ADH_SHORT"/>
    <property type="match status" value="1"/>
</dbReference>
<protein>
    <submittedName>
        <fullName evidence="4">SDR family oxidoreductase</fullName>
    </submittedName>
</protein>
<reference evidence="4" key="1">
    <citation type="submission" date="2022-08" db="EMBL/GenBank/DDBJ databases">
        <authorList>
            <person name="Tistechok S."/>
            <person name="Samborskyy M."/>
            <person name="Roman I."/>
        </authorList>
    </citation>
    <scope>NUCLEOTIDE SEQUENCE</scope>
    <source>
        <strain evidence="4">DSM 103496</strain>
    </source>
</reference>
<dbReference type="InterPro" id="IPR002347">
    <property type="entry name" value="SDR_fam"/>
</dbReference>
<dbReference type="SMART" id="SM00822">
    <property type="entry name" value="PKS_KR"/>
    <property type="match status" value="1"/>
</dbReference>
<dbReference type="Pfam" id="PF13561">
    <property type="entry name" value="adh_short_C2"/>
    <property type="match status" value="1"/>
</dbReference>
<evidence type="ECO:0000256" key="1">
    <source>
        <dbReference type="ARBA" id="ARBA00006484"/>
    </source>
</evidence>
<evidence type="ECO:0000313" key="4">
    <source>
        <dbReference type="EMBL" id="MCS7478773.1"/>
    </source>
</evidence>
<dbReference type="SUPFAM" id="SSF51735">
    <property type="entry name" value="NAD(P)-binding Rossmann-fold domains"/>
    <property type="match status" value="1"/>
</dbReference>
<comment type="caution">
    <text evidence="4">The sequence shown here is derived from an EMBL/GenBank/DDBJ whole genome shotgun (WGS) entry which is preliminary data.</text>
</comment>
<dbReference type="NCBIfam" id="NF005559">
    <property type="entry name" value="PRK07231.1"/>
    <property type="match status" value="1"/>
</dbReference>
<proteinExistence type="inferred from homology"/>
<dbReference type="EMBL" id="JANYMP010000008">
    <property type="protein sequence ID" value="MCS7478773.1"/>
    <property type="molecule type" value="Genomic_DNA"/>
</dbReference>
<sequence length="253" mass="25776">MGSRFDGKVVIVTGGGSGIGAAAARRFAAEGARVVVAGRTSATLDAVAGSPGDIGTRVVDVSDEAAVTELVEDVASTYGRLDVLVNNAGAAALSTVEETTTELWRHITGTNLDSVFFASRAAVKHLRVTRGNIVNVSSVAGIGGDYSAVAYNAAKGAVSNMTRAMALDHGRDGIRVNAVCPSLTVTAMTEAFRATEGVSEAFARAIPMGRAAEAEEVGDVVVFLASDDARFVTGVNLPVDGGLTASDGQPELF</sequence>
<dbReference type="InterPro" id="IPR036291">
    <property type="entry name" value="NAD(P)-bd_dom_sf"/>
</dbReference>
<dbReference type="PANTHER" id="PTHR43975">
    <property type="entry name" value="ZGC:101858"/>
    <property type="match status" value="1"/>
</dbReference>
<dbReference type="PANTHER" id="PTHR43975:SF2">
    <property type="entry name" value="EG:BACR7A4.14 PROTEIN-RELATED"/>
    <property type="match status" value="1"/>
</dbReference>
<evidence type="ECO:0000313" key="5">
    <source>
        <dbReference type="Proteomes" id="UP001141259"/>
    </source>
</evidence>
<keyword evidence="2" id="KW-0560">Oxidoreductase</keyword>
<accession>A0A9X2VLA7</accession>
<dbReference type="Proteomes" id="UP001141259">
    <property type="component" value="Unassembled WGS sequence"/>
</dbReference>
<dbReference type="InterPro" id="IPR057326">
    <property type="entry name" value="KR_dom"/>
</dbReference>
<dbReference type="PRINTS" id="PR00080">
    <property type="entry name" value="SDRFAMILY"/>
</dbReference>
<evidence type="ECO:0000256" key="2">
    <source>
        <dbReference type="ARBA" id="ARBA00023002"/>
    </source>
</evidence>
<dbReference type="Gene3D" id="3.40.50.720">
    <property type="entry name" value="NAD(P)-binding Rossmann-like Domain"/>
    <property type="match status" value="1"/>
</dbReference>
<feature type="domain" description="Ketoreductase" evidence="3">
    <location>
        <begin position="8"/>
        <end position="182"/>
    </location>
</feature>
<name>A0A9X2VLA7_9PSEU</name>
<dbReference type="FunFam" id="3.40.50.720:FF:000084">
    <property type="entry name" value="Short-chain dehydrogenase reductase"/>
    <property type="match status" value="1"/>
</dbReference>